<dbReference type="InterPro" id="IPR001461">
    <property type="entry name" value="Aspartic_peptidase_A1"/>
</dbReference>
<dbReference type="STRING" id="329046.A0A1Y2CSM4"/>
<evidence type="ECO:0000256" key="1">
    <source>
        <dbReference type="ARBA" id="ARBA00007447"/>
    </source>
</evidence>
<dbReference type="CDD" id="cd05471">
    <property type="entry name" value="pepsin_like"/>
    <property type="match status" value="1"/>
</dbReference>
<dbReference type="InterPro" id="IPR021109">
    <property type="entry name" value="Peptidase_aspartic_dom_sf"/>
</dbReference>
<feature type="domain" description="Peptidase A1" evidence="6">
    <location>
        <begin position="74"/>
        <end position="412"/>
    </location>
</feature>
<dbReference type="GO" id="GO:0006508">
    <property type="term" value="P:proteolysis"/>
    <property type="evidence" value="ECO:0007669"/>
    <property type="project" value="UniProtKB-KW"/>
</dbReference>
<dbReference type="PROSITE" id="PS51767">
    <property type="entry name" value="PEPTIDASE_A1"/>
    <property type="match status" value="1"/>
</dbReference>
<dbReference type="PRINTS" id="PR00792">
    <property type="entry name" value="PEPSIN"/>
</dbReference>
<dbReference type="AlphaFoldDB" id="A0A1Y2CSM4"/>
<dbReference type="PANTHER" id="PTHR47966">
    <property type="entry name" value="BETA-SITE APP-CLEAVING ENZYME, ISOFORM A-RELATED"/>
    <property type="match status" value="1"/>
</dbReference>
<dbReference type="Gene3D" id="2.40.70.10">
    <property type="entry name" value="Acid Proteases"/>
    <property type="match status" value="2"/>
</dbReference>
<comment type="caution">
    <text evidence="7">The sequence shown here is derived from an EMBL/GenBank/DDBJ whole genome shotgun (WGS) entry which is preliminary data.</text>
</comment>
<dbReference type="EMBL" id="MCGO01000008">
    <property type="protein sequence ID" value="ORY49896.1"/>
    <property type="molecule type" value="Genomic_DNA"/>
</dbReference>
<dbReference type="Proteomes" id="UP000193642">
    <property type="component" value="Unassembled WGS sequence"/>
</dbReference>
<dbReference type="InterPro" id="IPR034164">
    <property type="entry name" value="Pepsin-like_dom"/>
</dbReference>
<keyword evidence="2 4" id="KW-0064">Aspartyl protease</keyword>
<evidence type="ECO:0000256" key="2">
    <source>
        <dbReference type="ARBA" id="ARBA00022750"/>
    </source>
</evidence>
<reference evidence="7 8" key="1">
    <citation type="submission" date="2016-07" db="EMBL/GenBank/DDBJ databases">
        <title>Pervasive Adenine N6-methylation of Active Genes in Fungi.</title>
        <authorList>
            <consortium name="DOE Joint Genome Institute"/>
            <person name="Mondo S.J."/>
            <person name="Dannebaum R.O."/>
            <person name="Kuo R.C."/>
            <person name="Labutti K."/>
            <person name="Haridas S."/>
            <person name="Kuo A."/>
            <person name="Salamov A."/>
            <person name="Ahrendt S.R."/>
            <person name="Lipzen A."/>
            <person name="Sullivan W."/>
            <person name="Andreopoulos W.B."/>
            <person name="Clum A."/>
            <person name="Lindquist E."/>
            <person name="Daum C."/>
            <person name="Ramamoorthy G.K."/>
            <person name="Gryganskyi A."/>
            <person name="Culley D."/>
            <person name="Magnuson J.K."/>
            <person name="James T.Y."/>
            <person name="O'Malley M.A."/>
            <person name="Stajich J.E."/>
            <person name="Spatafora J.W."/>
            <person name="Visel A."/>
            <person name="Grigoriev I.V."/>
        </authorList>
    </citation>
    <scope>NUCLEOTIDE SEQUENCE [LARGE SCALE GENOMIC DNA]</scope>
    <source>
        <strain evidence="7 8">JEL800</strain>
    </source>
</reference>
<dbReference type="PROSITE" id="PS00141">
    <property type="entry name" value="ASP_PROTEASE"/>
    <property type="match status" value="1"/>
</dbReference>
<keyword evidence="4 7" id="KW-0645">Protease</keyword>
<name>A0A1Y2CSM4_9FUNG</name>
<evidence type="ECO:0000259" key="6">
    <source>
        <dbReference type="PROSITE" id="PS51767"/>
    </source>
</evidence>
<dbReference type="GO" id="GO:0004190">
    <property type="term" value="F:aspartic-type endopeptidase activity"/>
    <property type="evidence" value="ECO:0007669"/>
    <property type="project" value="UniProtKB-KW"/>
</dbReference>
<feature type="active site" evidence="3">
    <location>
        <position position="92"/>
    </location>
</feature>
<dbReference type="SUPFAM" id="SSF50630">
    <property type="entry name" value="Acid proteases"/>
    <property type="match status" value="1"/>
</dbReference>
<dbReference type="Pfam" id="PF00026">
    <property type="entry name" value="Asp"/>
    <property type="match status" value="1"/>
</dbReference>
<evidence type="ECO:0000256" key="5">
    <source>
        <dbReference type="SAM" id="SignalP"/>
    </source>
</evidence>
<gene>
    <name evidence="7" type="ORF">BCR33DRAFT_847157</name>
</gene>
<organism evidence="7 8">
    <name type="scientific">Rhizoclosmatium globosum</name>
    <dbReference type="NCBI Taxonomy" id="329046"/>
    <lineage>
        <taxon>Eukaryota</taxon>
        <taxon>Fungi</taxon>
        <taxon>Fungi incertae sedis</taxon>
        <taxon>Chytridiomycota</taxon>
        <taxon>Chytridiomycota incertae sedis</taxon>
        <taxon>Chytridiomycetes</taxon>
        <taxon>Chytridiales</taxon>
        <taxon>Chytriomycetaceae</taxon>
        <taxon>Rhizoclosmatium</taxon>
    </lineage>
</organism>
<dbReference type="PANTHER" id="PTHR47966:SF51">
    <property type="entry name" value="BETA-SITE APP-CLEAVING ENZYME, ISOFORM A-RELATED"/>
    <property type="match status" value="1"/>
</dbReference>
<keyword evidence="8" id="KW-1185">Reference proteome</keyword>
<feature type="active site" evidence="3">
    <location>
        <position position="302"/>
    </location>
</feature>
<evidence type="ECO:0000313" key="7">
    <source>
        <dbReference type="EMBL" id="ORY49896.1"/>
    </source>
</evidence>
<dbReference type="OrthoDB" id="28208at2759"/>
<keyword evidence="5" id="KW-0732">Signal</keyword>
<keyword evidence="4" id="KW-0378">Hydrolase</keyword>
<comment type="similarity">
    <text evidence="1 4">Belongs to the peptidase A1 family.</text>
</comment>
<evidence type="ECO:0000256" key="4">
    <source>
        <dbReference type="RuleBase" id="RU000454"/>
    </source>
</evidence>
<accession>A0A1Y2CSM4</accession>
<evidence type="ECO:0000256" key="3">
    <source>
        <dbReference type="PIRSR" id="PIRSR601461-1"/>
    </source>
</evidence>
<feature type="signal peptide" evidence="5">
    <location>
        <begin position="1"/>
        <end position="20"/>
    </location>
</feature>
<sequence length="427" mass="46143">MNLLSLTLLITAALSYTALSAPITTNTANRFDIELSGPSPPTDHVGAMSRLASKTSDATVCLDAVCKGNSHNYLFADIYVGGSTTPSKVILDTGSSDTWVTGSTCRNSVEDTKKGGCEPNEMGSVVTTPGKFNATGQTGSTKYGNKGDRGVEYSIYKTSVKFGTAEVTNFPIGVVTNSFGGVKIRGILGMAFNSLSKIEKALGGENANFLDALQVSKFGIYISPQDETKGQVNFGYFNDKKYGAPGEELQWFPVVPTDDKGYGYWLIDSSQMIISTIDYTGTERYLSYTLESAPLQGRTLLDSGTPSMIFTQNVADTINEWYNSKYNATSNFNFIPCSDGYPLTMSLKVPGTKKPVSYRIPYSSLAAKLDSGKCYSLIKGGAEQYGMSTFGSPFHQAAYIAHDKEAKKIGFIPLNPKLMPTKSFWSF</sequence>
<dbReference type="InterPro" id="IPR001969">
    <property type="entry name" value="Aspartic_peptidase_AS"/>
</dbReference>
<feature type="chain" id="PRO_5012350082" evidence="5">
    <location>
        <begin position="21"/>
        <end position="427"/>
    </location>
</feature>
<proteinExistence type="inferred from homology"/>
<protein>
    <submittedName>
        <fullName evidence="7">Acid protease</fullName>
    </submittedName>
</protein>
<evidence type="ECO:0000313" key="8">
    <source>
        <dbReference type="Proteomes" id="UP000193642"/>
    </source>
</evidence>
<dbReference type="InterPro" id="IPR033121">
    <property type="entry name" value="PEPTIDASE_A1"/>
</dbReference>